<name>A0A1F5X370_9BACT</name>
<dbReference type="EMBL" id="MFIE01000022">
    <property type="protein sequence ID" value="OGF82334.1"/>
    <property type="molecule type" value="Genomic_DNA"/>
</dbReference>
<comment type="caution">
    <text evidence="1">The sequence shown here is derived from an EMBL/GenBank/DDBJ whole genome shotgun (WGS) entry which is preliminary data.</text>
</comment>
<evidence type="ECO:0000313" key="2">
    <source>
        <dbReference type="Proteomes" id="UP000178684"/>
    </source>
</evidence>
<dbReference type="AlphaFoldDB" id="A0A1F5X370"/>
<reference evidence="1 2" key="1">
    <citation type="journal article" date="2016" name="Nat. Commun.">
        <title>Thousands of microbial genomes shed light on interconnected biogeochemical processes in an aquifer system.</title>
        <authorList>
            <person name="Anantharaman K."/>
            <person name="Brown C.T."/>
            <person name="Hug L.A."/>
            <person name="Sharon I."/>
            <person name="Castelle C.J."/>
            <person name="Probst A.J."/>
            <person name="Thomas B.C."/>
            <person name="Singh A."/>
            <person name="Wilkins M.J."/>
            <person name="Karaoz U."/>
            <person name="Brodie E.L."/>
            <person name="Williams K.H."/>
            <person name="Hubbard S.S."/>
            <person name="Banfield J.F."/>
        </authorList>
    </citation>
    <scope>NUCLEOTIDE SEQUENCE [LARGE SCALE GENOMIC DNA]</scope>
</reference>
<accession>A0A1F5X370</accession>
<proteinExistence type="predicted"/>
<organism evidence="1 2">
    <name type="scientific">Candidatus Giovannonibacteria bacterium RIFCSPLOWO2_01_FULL_46_13</name>
    <dbReference type="NCBI Taxonomy" id="1798352"/>
    <lineage>
        <taxon>Bacteria</taxon>
        <taxon>Candidatus Giovannoniibacteriota</taxon>
    </lineage>
</organism>
<dbReference type="Proteomes" id="UP000178684">
    <property type="component" value="Unassembled WGS sequence"/>
</dbReference>
<sequence>MDQIQTSAELEKALKELKHDVNVILAEFNQHFLNKPASEKVDLDVDRIVSSVKCSGPCCNKDFS</sequence>
<protein>
    <submittedName>
        <fullName evidence="1">Uncharacterized protein</fullName>
    </submittedName>
</protein>
<evidence type="ECO:0000313" key="1">
    <source>
        <dbReference type="EMBL" id="OGF82334.1"/>
    </source>
</evidence>
<gene>
    <name evidence="1" type="ORF">A3B18_00055</name>
</gene>